<dbReference type="Pfam" id="PF06414">
    <property type="entry name" value="Zeta_toxin"/>
    <property type="match status" value="1"/>
</dbReference>
<dbReference type="InterPro" id="IPR027417">
    <property type="entry name" value="P-loop_NTPase"/>
</dbReference>
<dbReference type="GO" id="GO:0005524">
    <property type="term" value="F:ATP binding"/>
    <property type="evidence" value="ECO:0007669"/>
    <property type="project" value="UniProtKB-KW"/>
</dbReference>
<protein>
    <submittedName>
        <fullName evidence="4">Zeta toxin</fullName>
    </submittedName>
</protein>
<sequence>MTEEKIRLAAIEFARVHKKEIAHELTDLKRFPPDTIPVSVFMAGSPGAGKTESSQRLIERISSDGHTVLRIDTDDLRGRFEGYTGKNSSLFQAATAIIADRMQDLAIEQQQSYVFDGTLSNLERARKNIGRCIHHERVVQILYVYQDPLQAWKFVVARELRDGRSVPQESFITQYFTARENVNALKREFGSKIRVDLIVKNIDGSDFAYRENVDQIDSHIPERYTKDTLHDALKNL</sequence>
<evidence type="ECO:0000256" key="2">
    <source>
        <dbReference type="ARBA" id="ARBA00022840"/>
    </source>
</evidence>
<comment type="caution">
    <text evidence="4">The sequence shown here is derived from an EMBL/GenBank/DDBJ whole genome shotgun (WGS) entry which is preliminary data.</text>
</comment>
<name>A0A1F6D2G8_9BACT</name>
<dbReference type="InterPro" id="IPR010488">
    <property type="entry name" value="Zeta_toxin_domain"/>
</dbReference>
<gene>
    <name evidence="4" type="ORF">A3D62_01505</name>
</gene>
<evidence type="ECO:0000259" key="3">
    <source>
        <dbReference type="Pfam" id="PF06414"/>
    </source>
</evidence>
<accession>A0A1F6D2G8</accession>
<reference evidence="4 5" key="1">
    <citation type="journal article" date="2016" name="Nat. Commun.">
        <title>Thousands of microbial genomes shed light on interconnected biogeochemical processes in an aquifer system.</title>
        <authorList>
            <person name="Anantharaman K."/>
            <person name="Brown C.T."/>
            <person name="Hug L.A."/>
            <person name="Sharon I."/>
            <person name="Castelle C.J."/>
            <person name="Probst A.J."/>
            <person name="Thomas B.C."/>
            <person name="Singh A."/>
            <person name="Wilkins M.J."/>
            <person name="Karaoz U."/>
            <person name="Brodie E.L."/>
            <person name="Williams K.H."/>
            <person name="Hubbard S.S."/>
            <person name="Banfield J.F."/>
        </authorList>
    </citation>
    <scope>NUCLEOTIDE SEQUENCE [LARGE SCALE GENOMIC DNA]</scope>
</reference>
<evidence type="ECO:0000256" key="1">
    <source>
        <dbReference type="ARBA" id="ARBA00022741"/>
    </source>
</evidence>
<evidence type="ECO:0000313" key="4">
    <source>
        <dbReference type="EMBL" id="OGG55242.1"/>
    </source>
</evidence>
<evidence type="ECO:0000313" key="5">
    <source>
        <dbReference type="Proteomes" id="UP000177659"/>
    </source>
</evidence>
<dbReference type="Proteomes" id="UP000177659">
    <property type="component" value="Unassembled WGS sequence"/>
</dbReference>
<dbReference type="Gene3D" id="3.40.50.300">
    <property type="entry name" value="P-loop containing nucleotide triphosphate hydrolases"/>
    <property type="match status" value="1"/>
</dbReference>
<dbReference type="SUPFAM" id="SSF52540">
    <property type="entry name" value="P-loop containing nucleoside triphosphate hydrolases"/>
    <property type="match status" value="1"/>
</dbReference>
<organism evidence="4 5">
    <name type="scientific">Candidatus Kaiserbacteria bacterium RIFCSPHIGHO2_02_FULL_49_11</name>
    <dbReference type="NCBI Taxonomy" id="1798489"/>
    <lineage>
        <taxon>Bacteria</taxon>
        <taxon>Candidatus Kaiseribacteriota</taxon>
    </lineage>
</organism>
<proteinExistence type="predicted"/>
<feature type="domain" description="Zeta toxin" evidence="3">
    <location>
        <begin position="24"/>
        <end position="212"/>
    </location>
</feature>
<dbReference type="GO" id="GO:0016301">
    <property type="term" value="F:kinase activity"/>
    <property type="evidence" value="ECO:0007669"/>
    <property type="project" value="InterPro"/>
</dbReference>
<dbReference type="AlphaFoldDB" id="A0A1F6D2G8"/>
<keyword evidence="2" id="KW-0067">ATP-binding</keyword>
<dbReference type="EMBL" id="MFLC01000008">
    <property type="protein sequence ID" value="OGG55242.1"/>
    <property type="molecule type" value="Genomic_DNA"/>
</dbReference>
<keyword evidence="1" id="KW-0547">Nucleotide-binding</keyword>